<gene>
    <name evidence="1" type="ORF">COY98_00505</name>
</gene>
<reference evidence="2" key="1">
    <citation type="submission" date="2017-09" db="EMBL/GenBank/DDBJ databases">
        <title>Depth-based differentiation of microbial function through sediment-hosted aquifers and enrichment of novel symbionts in the deep terrestrial subsurface.</title>
        <authorList>
            <person name="Probst A.J."/>
            <person name="Ladd B."/>
            <person name="Jarett J.K."/>
            <person name="Geller-Mcgrath D.E."/>
            <person name="Sieber C.M.K."/>
            <person name="Emerson J.B."/>
            <person name="Anantharaman K."/>
            <person name="Thomas B.C."/>
            <person name="Malmstrom R."/>
            <person name="Stieglmeier M."/>
            <person name="Klingl A."/>
            <person name="Woyke T."/>
            <person name="Ryan C.M."/>
            <person name="Banfield J.F."/>
        </authorList>
    </citation>
    <scope>NUCLEOTIDE SEQUENCE [LARGE SCALE GENOMIC DNA]</scope>
</reference>
<evidence type="ECO:0000313" key="1">
    <source>
        <dbReference type="EMBL" id="PIY58716.1"/>
    </source>
</evidence>
<sequence length="69" mass="7638">MFSFEPTKTAYSGNIKLFQTISSGYHLLMFSFEPTKTAYSGNIILNSQKSGIKCKFPRPDLSTHSTSPG</sequence>
<name>A0A2M7Q5J7_9BACT</name>
<organism evidence="1 2">
    <name type="scientific">Candidatus Yonathbacteria bacterium CG_4_10_14_0_8_um_filter_43_17</name>
    <dbReference type="NCBI Taxonomy" id="1975099"/>
    <lineage>
        <taxon>Bacteria</taxon>
        <taxon>Candidatus Yonathiibacteriota</taxon>
    </lineage>
</organism>
<dbReference type="Proteomes" id="UP000230732">
    <property type="component" value="Unassembled WGS sequence"/>
</dbReference>
<dbReference type="EMBL" id="PFKX01000015">
    <property type="protein sequence ID" value="PIY58716.1"/>
    <property type="molecule type" value="Genomic_DNA"/>
</dbReference>
<proteinExistence type="predicted"/>
<comment type="caution">
    <text evidence="1">The sequence shown here is derived from an EMBL/GenBank/DDBJ whole genome shotgun (WGS) entry which is preliminary data.</text>
</comment>
<dbReference type="AlphaFoldDB" id="A0A2M7Q5J7"/>
<accession>A0A2M7Q5J7</accession>
<evidence type="ECO:0000313" key="2">
    <source>
        <dbReference type="Proteomes" id="UP000230732"/>
    </source>
</evidence>
<protein>
    <submittedName>
        <fullName evidence="1">Uncharacterized protein</fullName>
    </submittedName>
</protein>